<keyword evidence="2" id="KW-1185">Reference proteome</keyword>
<evidence type="ECO:0000313" key="2">
    <source>
        <dbReference type="Proteomes" id="UP001338137"/>
    </source>
</evidence>
<sequence length="77" mass="9053">MEFFSKIWNLVDTKNFQFKDNRGNFFKEYGDVDEETKLLARLIAIFIPILIMLQAIDDRDEKLVDEAKANIKRALAD</sequence>
<proteinExistence type="predicted"/>
<evidence type="ECO:0000313" key="1">
    <source>
        <dbReference type="EMBL" id="MEC0227427.1"/>
    </source>
</evidence>
<gene>
    <name evidence="1" type="ORF">P4I72_09860</name>
</gene>
<comment type="caution">
    <text evidence="1">The sequence shown here is derived from an EMBL/GenBank/DDBJ whole genome shotgun (WGS) entry which is preliminary data.</text>
</comment>
<dbReference type="RefSeq" id="WP_326071758.1">
    <property type="nucleotide sequence ID" value="NZ_JARLKY010000020.1"/>
</dbReference>
<protein>
    <submittedName>
        <fullName evidence="1">Uncharacterized protein</fullName>
    </submittedName>
</protein>
<dbReference type="Proteomes" id="UP001338137">
    <property type="component" value="Unassembled WGS sequence"/>
</dbReference>
<name>A0ABU6G2D6_9BACL</name>
<reference evidence="1 2" key="1">
    <citation type="submission" date="2023-03" db="EMBL/GenBank/DDBJ databases">
        <title>Bacillus Genome Sequencing.</title>
        <authorList>
            <person name="Dunlap C."/>
        </authorList>
    </citation>
    <scope>NUCLEOTIDE SEQUENCE [LARGE SCALE GENOMIC DNA]</scope>
    <source>
        <strain evidence="1 2">BD-533</strain>
    </source>
</reference>
<organism evidence="1 2">
    <name type="scientific">Paenibacillus alba</name>
    <dbReference type="NCBI Taxonomy" id="1197127"/>
    <lineage>
        <taxon>Bacteria</taxon>
        <taxon>Bacillati</taxon>
        <taxon>Bacillota</taxon>
        <taxon>Bacilli</taxon>
        <taxon>Bacillales</taxon>
        <taxon>Paenibacillaceae</taxon>
        <taxon>Paenibacillus</taxon>
    </lineage>
</organism>
<dbReference type="EMBL" id="JARLKY010000020">
    <property type="protein sequence ID" value="MEC0227427.1"/>
    <property type="molecule type" value="Genomic_DNA"/>
</dbReference>
<accession>A0ABU6G2D6</accession>